<organism evidence="1 2">
    <name type="scientific">Seminibacterium arietis</name>
    <dbReference type="NCBI Taxonomy" id="1173502"/>
    <lineage>
        <taxon>Bacteria</taxon>
        <taxon>Pseudomonadati</taxon>
        <taxon>Pseudomonadota</taxon>
        <taxon>Gammaproteobacteria</taxon>
        <taxon>Pasteurellales</taxon>
        <taxon>Pasteurellaceae</taxon>
        <taxon>Seminibacterium</taxon>
    </lineage>
</organism>
<keyword evidence="2" id="KW-1185">Reference proteome</keyword>
<dbReference type="Gene3D" id="1.20.120.650">
    <property type="entry name" value="Colicin D"/>
    <property type="match status" value="1"/>
</dbReference>
<dbReference type="RefSeq" id="WP_380817771.1">
    <property type="nucleotide sequence ID" value="NZ_JBHTJN010000001.1"/>
</dbReference>
<dbReference type="EMBL" id="JBHTJN010000001">
    <property type="protein sequence ID" value="MFD0965274.1"/>
    <property type="molecule type" value="Genomic_DNA"/>
</dbReference>
<evidence type="ECO:0008006" key="3">
    <source>
        <dbReference type="Google" id="ProtNLM"/>
    </source>
</evidence>
<evidence type="ECO:0000313" key="1">
    <source>
        <dbReference type="EMBL" id="MFD0965274.1"/>
    </source>
</evidence>
<gene>
    <name evidence="1" type="ORF">ACFQ02_00115</name>
</gene>
<evidence type="ECO:0000313" key="2">
    <source>
        <dbReference type="Proteomes" id="UP001596996"/>
    </source>
</evidence>
<name>A0ABW3I5T8_9PAST</name>
<protein>
    <recommendedName>
        <fullName evidence="3">Self-protective colicin-like immunity</fullName>
    </recommendedName>
</protein>
<proteinExistence type="predicted"/>
<reference evidence="2" key="1">
    <citation type="journal article" date="2019" name="Int. J. Syst. Evol. Microbiol.">
        <title>The Global Catalogue of Microorganisms (GCM) 10K type strain sequencing project: providing services to taxonomists for standard genome sequencing and annotation.</title>
        <authorList>
            <consortium name="The Broad Institute Genomics Platform"/>
            <consortium name="The Broad Institute Genome Sequencing Center for Infectious Disease"/>
            <person name="Wu L."/>
            <person name="Ma J."/>
        </authorList>
    </citation>
    <scope>NUCLEOTIDE SEQUENCE [LARGE SCALE GENOMIC DNA]</scope>
    <source>
        <strain evidence="2">CCUG 61707</strain>
    </source>
</reference>
<sequence length="94" mass="10448">MKSKILDTAIDFYQGHISAIQFSELFVDLFYSNKQSADELEAEAEASIFLAADAYSVDVPEQQEEVTNLGRISACRLKLEVGKVLSKAKLMQNS</sequence>
<accession>A0ABW3I5T8</accession>
<dbReference type="InterPro" id="IPR036471">
    <property type="entry name" value="Colicin_D_sf"/>
</dbReference>
<comment type="caution">
    <text evidence="1">The sequence shown here is derived from an EMBL/GenBank/DDBJ whole genome shotgun (WGS) entry which is preliminary data.</text>
</comment>
<dbReference type="Proteomes" id="UP001596996">
    <property type="component" value="Unassembled WGS sequence"/>
</dbReference>